<dbReference type="AlphaFoldDB" id="C0R8S4"/>
<reference evidence="2 3" key="1">
    <citation type="journal article" date="2012" name="J. Bacteriol.">
        <title>Whole-Genome Sequences of Borrelia bissettii, Borrelia valaisiana, and Borrelia spielmanii.</title>
        <authorList>
            <person name="Schutzer S.E."/>
            <person name="Fraser-Liggett C.M."/>
            <person name="Qiu W.G."/>
            <person name="Kraiczy P."/>
            <person name="Mongodin E.F."/>
            <person name="Dunn J.J."/>
            <person name="Luft B.J."/>
            <person name="Casjens S.R."/>
        </authorList>
    </citation>
    <scope>NUCLEOTIDE SEQUENCE [LARGE SCALE GENOMIC DNA]</scope>
    <source>
        <strain evidence="2 3">VS116</strain>
        <plasmid evidence="2">VS116_lp25</plasmid>
    </source>
</reference>
<dbReference type="Proteomes" id="UP000006163">
    <property type="component" value="Plasmid VS116_lp25"/>
</dbReference>
<dbReference type="Pfam" id="PF24960">
    <property type="entry name" value="BB0158"/>
    <property type="match status" value="1"/>
</dbReference>
<dbReference type="InterPro" id="IPR056668">
    <property type="entry name" value="BB0158-like"/>
</dbReference>
<gene>
    <name evidence="2" type="ORF">BVAVS116_E0043</name>
</gene>
<keyword evidence="3" id="KW-1185">Reference proteome</keyword>
<organism evidence="2 3">
    <name type="scientific">Borreliella valaisiana VS116</name>
    <dbReference type="NCBI Taxonomy" id="445987"/>
    <lineage>
        <taxon>Bacteria</taxon>
        <taxon>Pseudomonadati</taxon>
        <taxon>Spirochaetota</taxon>
        <taxon>Spirochaetia</taxon>
        <taxon>Spirochaetales</taxon>
        <taxon>Borreliaceae</taxon>
        <taxon>Borreliella</taxon>
    </lineage>
</organism>
<evidence type="ECO:0000259" key="1">
    <source>
        <dbReference type="Pfam" id="PF24960"/>
    </source>
</evidence>
<dbReference type="HOGENOM" id="CLU_2987587_0_0_12"/>
<geneLocation type="plasmid" evidence="2 3">
    <name>VS116_lp25</name>
</geneLocation>
<feature type="domain" description="Outer surface lipoprotein BB0158" evidence="1">
    <location>
        <begin position="11"/>
        <end position="54"/>
    </location>
</feature>
<evidence type="ECO:0000313" key="3">
    <source>
        <dbReference type="Proteomes" id="UP000006163"/>
    </source>
</evidence>
<protein>
    <submittedName>
        <fullName evidence="2">Protein p23</fullName>
    </submittedName>
</protein>
<keyword evidence="2" id="KW-0614">Plasmid</keyword>
<dbReference type="EMBL" id="CP001437">
    <property type="protein sequence ID" value="ACN52820.1"/>
    <property type="molecule type" value="Genomic_DNA"/>
</dbReference>
<proteinExistence type="predicted"/>
<name>C0R8S4_BORVA</name>
<evidence type="ECO:0000313" key="2">
    <source>
        <dbReference type="EMBL" id="ACN52820.1"/>
    </source>
</evidence>
<sequence>MIDKYKIFKNSVPISKIIAFEPTKEFEEKYEVKSPKLIFEGLNIDFEQHRLALLKLV</sequence>
<accession>C0R8S4</accession>